<keyword evidence="1" id="KW-0732">Signal</keyword>
<dbReference type="EMBL" id="JANRMI010000005">
    <property type="protein sequence ID" value="MDG0818065.1"/>
    <property type="molecule type" value="Genomic_DNA"/>
</dbReference>
<dbReference type="SUPFAM" id="SSF53474">
    <property type="entry name" value="alpha/beta-Hydrolases"/>
    <property type="match status" value="1"/>
</dbReference>
<comment type="caution">
    <text evidence="2">The sequence shown here is derived from an EMBL/GenBank/DDBJ whole genome shotgun (WGS) entry which is preliminary data.</text>
</comment>
<proteinExistence type="predicted"/>
<dbReference type="Gene3D" id="3.40.50.1820">
    <property type="entry name" value="alpha/beta hydrolase"/>
    <property type="match status" value="1"/>
</dbReference>
<keyword evidence="3" id="KW-1185">Reference proteome</keyword>
<dbReference type="Proteomes" id="UP001152321">
    <property type="component" value="Unassembled WGS sequence"/>
</dbReference>
<feature type="signal peptide" evidence="1">
    <location>
        <begin position="1"/>
        <end position="21"/>
    </location>
</feature>
<feature type="chain" id="PRO_5046115387" evidence="1">
    <location>
        <begin position="22"/>
        <end position="573"/>
    </location>
</feature>
<dbReference type="RefSeq" id="WP_277579540.1">
    <property type="nucleotide sequence ID" value="NZ_JANRMI010000005.1"/>
</dbReference>
<evidence type="ECO:0000313" key="3">
    <source>
        <dbReference type="Proteomes" id="UP001152321"/>
    </source>
</evidence>
<evidence type="ECO:0000256" key="1">
    <source>
        <dbReference type="SAM" id="SignalP"/>
    </source>
</evidence>
<protein>
    <submittedName>
        <fullName evidence="2">Uncharacterized protein</fullName>
    </submittedName>
</protein>
<evidence type="ECO:0000313" key="2">
    <source>
        <dbReference type="EMBL" id="MDG0818065.1"/>
    </source>
</evidence>
<sequence>MTAMMFNFVLSVLFISVATQAQTVSSKNDNREAQFLTEVAQKADPDQATTQSFLEEIPDGLSTKDISPACDPKIFEDSVLSKKRSSAEYFKLAKDYFKRCEYELSARSPKGVIALLKYSMYKYPFLQHPQVSEFTMKLSNGVQLPAIMALKQDGRPRPLVVVKCGTFCSASESPSMKAYLMSLFDQSPFNVVLLASQTGLDYMALNHVVQLGGYSEGYEALLAGKWLKEQWAYRDRISSMHLMGISLGGSAAIYGATYNDMYPQTDGSKVFSSVAAICPVVSLKPTLEHLYSSFIVGPIFAKLTKNQFMDARGDLADVPDLLVEGRIPKKTAEMADFLGELTSTSLQRRGIASTPSSYFKSNNFWNLRTKIQTPMLVWASKNDIIVNNKINARVIEQDDYYEKSPNVGVLNLSYGSHCGFHGAYGPLAASTVLRTFVMSHSPEFSANYQQNTTPWNFGFKKMYSVEEHVGQSFEFASKSSDVKVSFRIFNWSGKQCQEQGPWAGNGMCITTKSYTVPVTSLKQLGARVPRNNIEAQTLSREFNTKVEFRTKDQKPLNGSSASEFVMTWRTAFE</sequence>
<reference evidence="2" key="1">
    <citation type="submission" date="2022-08" db="EMBL/GenBank/DDBJ databases">
        <title>Novel Bdellovibrio Species Isolated from Svalbard: Designation Bdellovibrio svalbardensis.</title>
        <authorList>
            <person name="Mitchell R.J."/>
            <person name="Choi S.Y."/>
        </authorList>
    </citation>
    <scope>NUCLEOTIDE SEQUENCE</scope>
    <source>
        <strain evidence="2">PAP01</strain>
    </source>
</reference>
<dbReference type="InterPro" id="IPR029058">
    <property type="entry name" value="AB_hydrolase_fold"/>
</dbReference>
<accession>A0ABT6DMH5</accession>
<name>A0ABT6DMH5_9BACT</name>
<organism evidence="2 3">
    <name type="scientific">Bdellovibrio svalbardensis</name>
    <dbReference type="NCBI Taxonomy" id="2972972"/>
    <lineage>
        <taxon>Bacteria</taxon>
        <taxon>Pseudomonadati</taxon>
        <taxon>Bdellovibrionota</taxon>
        <taxon>Bdellovibrionia</taxon>
        <taxon>Bdellovibrionales</taxon>
        <taxon>Pseudobdellovibrionaceae</taxon>
        <taxon>Bdellovibrio</taxon>
    </lineage>
</organism>
<gene>
    <name evidence="2" type="ORF">NWE73_16905</name>
</gene>